<dbReference type="Proteomes" id="UP000188533">
    <property type="component" value="Unassembled WGS sequence"/>
</dbReference>
<reference evidence="1 2" key="2">
    <citation type="submission" date="2017-02" db="EMBL/GenBank/DDBJ databases">
        <title>A genome survey and senescence transcriptome analysis in Lentinula edodes.</title>
        <authorList>
            <person name="Sakamoto Y."/>
            <person name="Nakade K."/>
            <person name="Sato S."/>
            <person name="Yoshida Y."/>
            <person name="Miyazaki K."/>
            <person name="Natsume S."/>
            <person name="Konno N."/>
        </authorList>
    </citation>
    <scope>NUCLEOTIDE SEQUENCE [LARGE SCALE GENOMIC DNA]</scope>
    <source>
        <strain evidence="1 2">NBRC 111202</strain>
    </source>
</reference>
<gene>
    <name evidence="1" type="ORF">LENED_000802</name>
</gene>
<dbReference type="EMBL" id="BDGU01000013">
    <property type="protein sequence ID" value="GAV99351.1"/>
    <property type="molecule type" value="Genomic_DNA"/>
</dbReference>
<accession>A0A1Q3DWH2</accession>
<sequence length="72" mass="8044">MHSSLLESPHSTFHARSIELGAARHDSPLPSSCGHQLDCRQIHNGGWLRMFPLNPRKPCIYGYAHGKSNLSH</sequence>
<proteinExistence type="predicted"/>
<reference evidence="1 2" key="1">
    <citation type="submission" date="2016-08" db="EMBL/GenBank/DDBJ databases">
        <authorList>
            <consortium name="Lentinula edodes genome sequencing consortium"/>
            <person name="Sakamoto Y."/>
            <person name="Nakade K."/>
            <person name="Sato S."/>
            <person name="Yoshida Y."/>
            <person name="Miyazaki K."/>
            <person name="Natsume S."/>
            <person name="Konno N."/>
        </authorList>
    </citation>
    <scope>NUCLEOTIDE SEQUENCE [LARGE SCALE GENOMIC DNA]</scope>
    <source>
        <strain evidence="1 2">NBRC 111202</strain>
    </source>
</reference>
<evidence type="ECO:0000313" key="1">
    <source>
        <dbReference type="EMBL" id="GAV99351.1"/>
    </source>
</evidence>
<comment type="caution">
    <text evidence="1">The sequence shown here is derived from an EMBL/GenBank/DDBJ whole genome shotgun (WGS) entry which is preliminary data.</text>
</comment>
<name>A0A1Q3DWH2_LENED</name>
<dbReference type="AlphaFoldDB" id="A0A1Q3DWH2"/>
<protein>
    <submittedName>
        <fullName evidence="1">Uncharacterized protein</fullName>
    </submittedName>
</protein>
<evidence type="ECO:0000313" key="2">
    <source>
        <dbReference type="Proteomes" id="UP000188533"/>
    </source>
</evidence>
<keyword evidence="2" id="KW-1185">Reference proteome</keyword>
<organism evidence="1 2">
    <name type="scientific">Lentinula edodes</name>
    <name type="common">Shiitake mushroom</name>
    <name type="synonym">Lentinus edodes</name>
    <dbReference type="NCBI Taxonomy" id="5353"/>
    <lineage>
        <taxon>Eukaryota</taxon>
        <taxon>Fungi</taxon>
        <taxon>Dikarya</taxon>
        <taxon>Basidiomycota</taxon>
        <taxon>Agaricomycotina</taxon>
        <taxon>Agaricomycetes</taxon>
        <taxon>Agaricomycetidae</taxon>
        <taxon>Agaricales</taxon>
        <taxon>Marasmiineae</taxon>
        <taxon>Omphalotaceae</taxon>
        <taxon>Lentinula</taxon>
    </lineage>
</organism>